<dbReference type="PANTHER" id="PTHR33744:SF1">
    <property type="entry name" value="DNA-BINDING TRANSCRIPTIONAL ACTIVATOR ADER"/>
    <property type="match status" value="1"/>
</dbReference>
<organism evidence="5 6">
    <name type="scientific">Nocardia acididurans</name>
    <dbReference type="NCBI Taxonomy" id="2802282"/>
    <lineage>
        <taxon>Bacteria</taxon>
        <taxon>Bacillati</taxon>
        <taxon>Actinomycetota</taxon>
        <taxon>Actinomycetes</taxon>
        <taxon>Mycobacteriales</taxon>
        <taxon>Nocardiaceae</taxon>
        <taxon>Nocardia</taxon>
    </lineage>
</organism>
<dbReference type="EMBL" id="JAERRJ010000009">
    <property type="protein sequence ID" value="MBL1077348.1"/>
    <property type="molecule type" value="Genomic_DNA"/>
</dbReference>
<dbReference type="PANTHER" id="PTHR33744">
    <property type="entry name" value="CARBOHYDRATE DIACID REGULATOR"/>
    <property type="match status" value="1"/>
</dbReference>
<evidence type="ECO:0000259" key="3">
    <source>
        <dbReference type="Pfam" id="PF14361"/>
    </source>
</evidence>
<sequence>MTLSANSTEVRQWIADFVAETLRTDSLEDVVTTLDNAIIARVPELADRDMRRDLEASTRAHALEMLGGLNQDHMAYPVPEEAHAFARTIARRGYDLRVLLRIYSLGHEAVIDYMSAVIDQRRLPQEVEKAVLLRLFDRSTRWVGTSVEALTGTYMEERERGLRAALNRRSEIVRALLDGSDLDIEEASARLGYRLSGRHLALVLWTDEDQAWPGGITTRADGDTADMFERVVTRIASAVDGDGILTVASGASSLWAWIAVSDDTVPPPAADWPVDAPVRITAGIPAPGLTGFRRGHREAVAARQVAERAQPNSARVLHYPDVEVAYLAGADEDAMRALVERELGPLADPGPQAARLRETLHAYLRANRSPDTAAKTLGVHKNTVRYRIQRIEELLDHSIDHRGARLEIALDCVAVYGV</sequence>
<evidence type="ECO:0000313" key="6">
    <source>
        <dbReference type="Proteomes" id="UP000602198"/>
    </source>
</evidence>
<reference evidence="5 6" key="1">
    <citation type="submission" date="2021-01" db="EMBL/GenBank/DDBJ databases">
        <title>WGS of actinomycetes isolated from Thailand.</title>
        <authorList>
            <person name="Thawai C."/>
        </authorList>
    </citation>
    <scope>NUCLEOTIDE SEQUENCE [LARGE SCALE GENOMIC DNA]</scope>
    <source>
        <strain evidence="5 6">LPG 2</strain>
    </source>
</reference>
<keyword evidence="6" id="KW-1185">Reference proteome</keyword>
<accession>A0ABS1MDT9</accession>
<feature type="domain" description="PucR C-terminal helix-turn-helix" evidence="2">
    <location>
        <begin position="356"/>
        <end position="412"/>
    </location>
</feature>
<name>A0ABS1MDT9_9NOCA</name>
<proteinExistence type="inferred from homology"/>
<dbReference type="Pfam" id="PF13556">
    <property type="entry name" value="HTH_30"/>
    <property type="match status" value="1"/>
</dbReference>
<dbReference type="Pfam" id="PF17853">
    <property type="entry name" value="GGDEF_2"/>
    <property type="match status" value="1"/>
</dbReference>
<evidence type="ECO:0000259" key="2">
    <source>
        <dbReference type="Pfam" id="PF13556"/>
    </source>
</evidence>
<evidence type="ECO:0000256" key="1">
    <source>
        <dbReference type="ARBA" id="ARBA00006754"/>
    </source>
</evidence>
<evidence type="ECO:0000313" key="5">
    <source>
        <dbReference type="EMBL" id="MBL1077348.1"/>
    </source>
</evidence>
<comment type="caution">
    <text evidence="5">The sequence shown here is derived from an EMBL/GenBank/DDBJ whole genome shotgun (WGS) entry which is preliminary data.</text>
</comment>
<dbReference type="Pfam" id="PF14361">
    <property type="entry name" value="RsbRD_N"/>
    <property type="match status" value="1"/>
</dbReference>
<dbReference type="InterPro" id="IPR041522">
    <property type="entry name" value="CdaR_GGDEF"/>
</dbReference>
<dbReference type="InterPro" id="IPR025736">
    <property type="entry name" value="PucR_C-HTH_dom"/>
</dbReference>
<comment type="similarity">
    <text evidence="1">Belongs to the CdaR family.</text>
</comment>
<protein>
    <submittedName>
        <fullName evidence="5">Helix-turn-helix domain-containing protein</fullName>
    </submittedName>
</protein>
<gene>
    <name evidence="5" type="ORF">JK358_23380</name>
</gene>
<dbReference type="Gene3D" id="1.10.10.2840">
    <property type="entry name" value="PucR C-terminal helix-turn-helix domain"/>
    <property type="match status" value="1"/>
</dbReference>
<evidence type="ECO:0000259" key="4">
    <source>
        <dbReference type="Pfam" id="PF17853"/>
    </source>
</evidence>
<feature type="domain" description="RsbT co-antagonist protein RsbRD N-terminal" evidence="3">
    <location>
        <begin position="29"/>
        <end position="169"/>
    </location>
</feature>
<dbReference type="InterPro" id="IPR051448">
    <property type="entry name" value="CdaR-like_regulators"/>
</dbReference>
<dbReference type="Proteomes" id="UP000602198">
    <property type="component" value="Unassembled WGS sequence"/>
</dbReference>
<dbReference type="InterPro" id="IPR025751">
    <property type="entry name" value="RsbRD_N_dom"/>
</dbReference>
<feature type="domain" description="CdaR GGDEF-like" evidence="4">
    <location>
        <begin position="180"/>
        <end position="305"/>
    </location>
</feature>
<dbReference type="RefSeq" id="WP_201950429.1">
    <property type="nucleotide sequence ID" value="NZ_JAERRJ010000009.1"/>
</dbReference>
<dbReference type="InterPro" id="IPR042070">
    <property type="entry name" value="PucR_C-HTH_sf"/>
</dbReference>